<protein>
    <submittedName>
        <fullName evidence="1">Uncharacterized protein</fullName>
    </submittedName>
</protein>
<accession>A0A016V478</accession>
<evidence type="ECO:0000313" key="1">
    <source>
        <dbReference type="EMBL" id="EYC22026.1"/>
    </source>
</evidence>
<organism evidence="1 2">
    <name type="scientific">Ancylostoma ceylanicum</name>
    <dbReference type="NCBI Taxonomy" id="53326"/>
    <lineage>
        <taxon>Eukaryota</taxon>
        <taxon>Metazoa</taxon>
        <taxon>Ecdysozoa</taxon>
        <taxon>Nematoda</taxon>
        <taxon>Chromadorea</taxon>
        <taxon>Rhabditida</taxon>
        <taxon>Rhabditina</taxon>
        <taxon>Rhabditomorpha</taxon>
        <taxon>Strongyloidea</taxon>
        <taxon>Ancylostomatidae</taxon>
        <taxon>Ancylostomatinae</taxon>
        <taxon>Ancylostoma</taxon>
    </lineage>
</organism>
<keyword evidence="2" id="KW-1185">Reference proteome</keyword>
<comment type="caution">
    <text evidence="1">The sequence shown here is derived from an EMBL/GenBank/DDBJ whole genome shotgun (WGS) entry which is preliminary data.</text>
</comment>
<gene>
    <name evidence="1" type="primary">Acey_s0018.g3670</name>
    <name evidence="1" type="ORF">Y032_0018g3670</name>
</gene>
<evidence type="ECO:0000313" key="2">
    <source>
        <dbReference type="Proteomes" id="UP000024635"/>
    </source>
</evidence>
<dbReference type="Proteomes" id="UP000024635">
    <property type="component" value="Unassembled WGS sequence"/>
</dbReference>
<dbReference type="AlphaFoldDB" id="A0A016V478"/>
<reference evidence="2" key="1">
    <citation type="journal article" date="2015" name="Nat. Genet.">
        <title>The genome and transcriptome of the zoonotic hookworm Ancylostoma ceylanicum identify infection-specific gene families.</title>
        <authorList>
            <person name="Schwarz E.M."/>
            <person name="Hu Y."/>
            <person name="Antoshechkin I."/>
            <person name="Miller M.M."/>
            <person name="Sternberg P.W."/>
            <person name="Aroian R.V."/>
        </authorList>
    </citation>
    <scope>NUCLEOTIDE SEQUENCE</scope>
    <source>
        <strain evidence="2">HY135</strain>
    </source>
</reference>
<sequence>MFRSERHSQRPESGKLLYSCSGPPNALPFSGSHRHCPKRIWESVDRAKQRATGSTDLAGYSSVPIRDCHWTSECRCARIISFECLARLFFSNAENVFGPHLHSSSKR</sequence>
<proteinExistence type="predicted"/>
<dbReference type="EMBL" id="JARK01001354">
    <property type="protein sequence ID" value="EYC22026.1"/>
    <property type="molecule type" value="Genomic_DNA"/>
</dbReference>
<name>A0A016V478_9BILA</name>